<evidence type="ECO:0000313" key="3">
    <source>
        <dbReference type="EMBL" id="KAK9002966.1"/>
    </source>
</evidence>
<evidence type="ECO:0000256" key="2">
    <source>
        <dbReference type="SAM" id="SignalP"/>
    </source>
</evidence>
<protein>
    <submittedName>
        <fullName evidence="3">Uncharacterized protein</fullName>
    </submittedName>
</protein>
<organism evidence="3 4">
    <name type="scientific">Hibiscus sabdariffa</name>
    <name type="common">roselle</name>
    <dbReference type="NCBI Taxonomy" id="183260"/>
    <lineage>
        <taxon>Eukaryota</taxon>
        <taxon>Viridiplantae</taxon>
        <taxon>Streptophyta</taxon>
        <taxon>Embryophyta</taxon>
        <taxon>Tracheophyta</taxon>
        <taxon>Spermatophyta</taxon>
        <taxon>Magnoliopsida</taxon>
        <taxon>eudicotyledons</taxon>
        <taxon>Gunneridae</taxon>
        <taxon>Pentapetalae</taxon>
        <taxon>rosids</taxon>
        <taxon>malvids</taxon>
        <taxon>Malvales</taxon>
        <taxon>Malvaceae</taxon>
        <taxon>Malvoideae</taxon>
        <taxon>Hibiscus</taxon>
    </lineage>
</organism>
<evidence type="ECO:0000313" key="4">
    <source>
        <dbReference type="Proteomes" id="UP001396334"/>
    </source>
</evidence>
<feature type="chain" id="PRO_5045442240" evidence="2">
    <location>
        <begin position="18"/>
        <end position="161"/>
    </location>
</feature>
<dbReference type="Proteomes" id="UP001396334">
    <property type="component" value="Unassembled WGS sequence"/>
</dbReference>
<reference evidence="3 4" key="1">
    <citation type="journal article" date="2024" name="G3 (Bethesda)">
        <title>Genome assembly of Hibiscus sabdariffa L. provides insights into metabolisms of medicinal natural products.</title>
        <authorList>
            <person name="Kim T."/>
        </authorList>
    </citation>
    <scope>NUCLEOTIDE SEQUENCE [LARGE SCALE GENOMIC DNA]</scope>
    <source>
        <strain evidence="3">TK-2024</strain>
        <tissue evidence="3">Old leaves</tissue>
    </source>
</reference>
<keyword evidence="4" id="KW-1185">Reference proteome</keyword>
<keyword evidence="2" id="KW-0732">Signal</keyword>
<dbReference type="EMBL" id="JBBPBN010000034">
    <property type="protein sequence ID" value="KAK9002966.1"/>
    <property type="molecule type" value="Genomic_DNA"/>
</dbReference>
<comment type="caution">
    <text evidence="3">The sequence shown here is derived from an EMBL/GenBank/DDBJ whole genome shotgun (WGS) entry which is preliminary data.</text>
</comment>
<proteinExistence type="predicted"/>
<gene>
    <name evidence="3" type="ORF">V6N11_060540</name>
</gene>
<name>A0ABR2QQM9_9ROSI</name>
<evidence type="ECO:0000256" key="1">
    <source>
        <dbReference type="SAM" id="MobiDB-lite"/>
    </source>
</evidence>
<feature type="signal peptide" evidence="2">
    <location>
        <begin position="1"/>
        <end position="17"/>
    </location>
</feature>
<accession>A0ABR2QQM9</accession>
<sequence>MMKFSLIFLLSFALVLSTHFGVGHGRKIKEFIKKELGSAGDAPEEPTSLLDVEEFSYNELKKIGTEIKEAFQKMESVFNGALSPEREDKGSSEDDEELAPSGEMYGGAPSSDDNEELVPSSWDGDALPTEDGEELVPSSREKVAPLLVDGEEAASSPENDE</sequence>
<feature type="region of interest" description="Disordered" evidence="1">
    <location>
        <begin position="78"/>
        <end position="161"/>
    </location>
</feature>